<evidence type="ECO:0000313" key="3">
    <source>
        <dbReference type="Proteomes" id="UP000579812"/>
    </source>
</evidence>
<feature type="region of interest" description="Disordered" evidence="1">
    <location>
        <begin position="94"/>
        <end position="155"/>
    </location>
</feature>
<evidence type="ECO:0000256" key="1">
    <source>
        <dbReference type="SAM" id="MobiDB-lite"/>
    </source>
</evidence>
<dbReference type="AlphaFoldDB" id="A0A7J6BU51"/>
<name>A0A7J6BU51_9TELE</name>
<keyword evidence="3" id="KW-1185">Reference proteome</keyword>
<proteinExistence type="predicted"/>
<reference evidence="2 3" key="1">
    <citation type="submission" date="2020-04" db="EMBL/GenBank/DDBJ databases">
        <title>Chromosome-level genome assembly of a cyprinid fish Onychostoma macrolepis by integration of Nanopore Sequencing, Bionano and Hi-C technology.</title>
        <authorList>
            <person name="Wang D."/>
        </authorList>
    </citation>
    <scope>NUCLEOTIDE SEQUENCE [LARGE SCALE GENOMIC DNA]</scope>
    <source>
        <strain evidence="2">SWU-2019</strain>
        <tissue evidence="2">Muscle</tissue>
    </source>
</reference>
<dbReference type="EMBL" id="JAAMOB010000021">
    <property type="protein sequence ID" value="KAF4098344.1"/>
    <property type="molecule type" value="Genomic_DNA"/>
</dbReference>
<protein>
    <submittedName>
        <fullName evidence="2">Uncharacterized protein</fullName>
    </submittedName>
</protein>
<feature type="compositionally biased region" description="Basic and acidic residues" evidence="1">
    <location>
        <begin position="100"/>
        <end position="111"/>
    </location>
</feature>
<sequence>MDFHRCQPLCSRFIAIDDQHDSRFLIANPPFSPVRAAPEAASLHKAAAWSSNPELEAMESEQFPLSLPPLPKRHCVESPSAAFKQFKPWRAHELVTASSSRERPAPRKEPVGRVSDPAHPPPYTVWGAHSRSATHKRVDLKRPNKPPAAASLDRS</sequence>
<comment type="caution">
    <text evidence="2">The sequence shown here is derived from an EMBL/GenBank/DDBJ whole genome shotgun (WGS) entry which is preliminary data.</text>
</comment>
<organism evidence="2 3">
    <name type="scientific">Onychostoma macrolepis</name>
    <dbReference type="NCBI Taxonomy" id="369639"/>
    <lineage>
        <taxon>Eukaryota</taxon>
        <taxon>Metazoa</taxon>
        <taxon>Chordata</taxon>
        <taxon>Craniata</taxon>
        <taxon>Vertebrata</taxon>
        <taxon>Euteleostomi</taxon>
        <taxon>Actinopterygii</taxon>
        <taxon>Neopterygii</taxon>
        <taxon>Teleostei</taxon>
        <taxon>Ostariophysi</taxon>
        <taxon>Cypriniformes</taxon>
        <taxon>Cyprinidae</taxon>
        <taxon>Acrossocheilinae</taxon>
        <taxon>Onychostoma</taxon>
    </lineage>
</organism>
<accession>A0A7J6BU51</accession>
<evidence type="ECO:0000313" key="2">
    <source>
        <dbReference type="EMBL" id="KAF4098344.1"/>
    </source>
</evidence>
<dbReference type="Proteomes" id="UP000579812">
    <property type="component" value="Unassembled WGS sequence"/>
</dbReference>
<gene>
    <name evidence="2" type="ORF">G5714_020374</name>
</gene>